<protein>
    <submittedName>
        <fullName evidence="1">Uncharacterized protein</fullName>
    </submittedName>
</protein>
<sequence>MSKGKRLRRRVVVAGAAIATLLCWCAFNPRQPVAKTPRLLNDAIAAPQLPCRDLPGANDTLVVVRTGSTELQERFSIHLSTTLRCYPNYLIFSDYEEVYQGEHIIDALESVDPEILANHADFALHRRLKNHGRAGLQPWELSGSDSQAIQWVGKAENPGWKLDKWKFLPMVNRTFYEYPDLKWYVFVEADTYILWSSLLTYLSALDHTKPHYTGSQMFIKGVIFAHGGSGFMVSKPAMQLVVDHYAAHKREIEEFTSGHWAGDCVLGKALVEAGVPFTDAWPIMQGDYPGIVPYARPDGRPIADPNKRVWCYPTVSYHHLSPDVVEELWEFEQHWITSRDTKRELGSFLRHTDMFKQYVMPRMSAAPRGDWDNESDNDEGNVDSVEACMAKCESNPDCKQYALHEGGTCMTRVDPRLGRAAKNISSGWLRDRMLQFERNMPPCGDEGWLM</sequence>
<evidence type="ECO:0000313" key="2">
    <source>
        <dbReference type="Proteomes" id="UP001281147"/>
    </source>
</evidence>
<evidence type="ECO:0000313" key="1">
    <source>
        <dbReference type="EMBL" id="KAK3708517.1"/>
    </source>
</evidence>
<organism evidence="1 2">
    <name type="scientific">Vermiconidia calcicola</name>
    <dbReference type="NCBI Taxonomy" id="1690605"/>
    <lineage>
        <taxon>Eukaryota</taxon>
        <taxon>Fungi</taxon>
        <taxon>Dikarya</taxon>
        <taxon>Ascomycota</taxon>
        <taxon>Pezizomycotina</taxon>
        <taxon>Dothideomycetes</taxon>
        <taxon>Dothideomycetidae</taxon>
        <taxon>Mycosphaerellales</taxon>
        <taxon>Extremaceae</taxon>
        <taxon>Vermiconidia</taxon>
    </lineage>
</organism>
<reference evidence="1" key="1">
    <citation type="submission" date="2023-07" db="EMBL/GenBank/DDBJ databases">
        <title>Black Yeasts Isolated from many extreme environments.</title>
        <authorList>
            <person name="Coleine C."/>
            <person name="Stajich J.E."/>
            <person name="Selbmann L."/>
        </authorList>
    </citation>
    <scope>NUCLEOTIDE SEQUENCE</scope>
    <source>
        <strain evidence="1">CCFEE 5714</strain>
    </source>
</reference>
<dbReference type="EMBL" id="JAUTXU010000100">
    <property type="protein sequence ID" value="KAK3708517.1"/>
    <property type="molecule type" value="Genomic_DNA"/>
</dbReference>
<gene>
    <name evidence="1" type="ORF">LTR37_011412</name>
</gene>
<accession>A0ACC3N213</accession>
<name>A0ACC3N213_9PEZI</name>
<proteinExistence type="predicted"/>
<keyword evidence="2" id="KW-1185">Reference proteome</keyword>
<comment type="caution">
    <text evidence="1">The sequence shown here is derived from an EMBL/GenBank/DDBJ whole genome shotgun (WGS) entry which is preliminary data.</text>
</comment>
<dbReference type="Proteomes" id="UP001281147">
    <property type="component" value="Unassembled WGS sequence"/>
</dbReference>